<evidence type="ECO:0000313" key="13">
    <source>
        <dbReference type="EMBL" id="MEX3750298.1"/>
    </source>
</evidence>
<dbReference type="SMART" id="SM00283">
    <property type="entry name" value="MA"/>
    <property type="match status" value="1"/>
</dbReference>
<keyword evidence="14" id="KW-1185">Reference proteome</keyword>
<evidence type="ECO:0000256" key="2">
    <source>
        <dbReference type="ARBA" id="ARBA00022475"/>
    </source>
</evidence>
<evidence type="ECO:0000256" key="6">
    <source>
        <dbReference type="ARBA" id="ARBA00022989"/>
    </source>
</evidence>
<dbReference type="RefSeq" id="WP_368608238.1">
    <property type="nucleotide sequence ID" value="NZ_JBFPKB010000003.1"/>
</dbReference>
<keyword evidence="7 11" id="KW-0472">Membrane</keyword>
<dbReference type="Pfam" id="PF02203">
    <property type="entry name" value="TarH"/>
    <property type="match status" value="1"/>
</dbReference>
<keyword evidence="4" id="KW-0997">Cell inner membrane</keyword>
<gene>
    <name evidence="13" type="ORF">AB3X84_09815</name>
</gene>
<comment type="caution">
    <text evidence="13">The sequence shown here is derived from an EMBL/GenBank/DDBJ whole genome shotgun (WGS) entry which is preliminary data.</text>
</comment>
<organism evidence="13 14">
    <name type="scientific">Paraburkholderia phenoliruptrix</name>
    <dbReference type="NCBI Taxonomy" id="252970"/>
    <lineage>
        <taxon>Bacteria</taxon>
        <taxon>Pseudomonadati</taxon>
        <taxon>Pseudomonadota</taxon>
        <taxon>Betaproteobacteria</taxon>
        <taxon>Burkholderiales</taxon>
        <taxon>Burkholderiaceae</taxon>
        <taxon>Paraburkholderia</taxon>
    </lineage>
</organism>
<dbReference type="SUPFAM" id="SSF58104">
    <property type="entry name" value="Methyl-accepting chemotaxis protein (MCP) signaling domain"/>
    <property type="match status" value="1"/>
</dbReference>
<dbReference type="CDD" id="cd11386">
    <property type="entry name" value="MCP_signal"/>
    <property type="match status" value="1"/>
</dbReference>
<comment type="subcellular location">
    <subcellularLocation>
        <location evidence="1">Cell inner membrane</location>
        <topology evidence="1">Multi-pass membrane protein</topology>
    </subcellularLocation>
</comment>
<feature type="transmembrane region" description="Helical" evidence="11">
    <location>
        <begin position="12"/>
        <end position="31"/>
    </location>
</feature>
<evidence type="ECO:0000256" key="3">
    <source>
        <dbReference type="ARBA" id="ARBA00022481"/>
    </source>
</evidence>
<dbReference type="PROSITE" id="PS50111">
    <property type="entry name" value="CHEMOTAXIS_TRANSDUC_2"/>
    <property type="match status" value="1"/>
</dbReference>
<dbReference type="EMBL" id="JBFPKE010000002">
    <property type="protein sequence ID" value="MEX3750298.1"/>
    <property type="molecule type" value="Genomic_DNA"/>
</dbReference>
<dbReference type="InterPro" id="IPR051310">
    <property type="entry name" value="MCP_chemotaxis"/>
</dbReference>
<dbReference type="InterPro" id="IPR004090">
    <property type="entry name" value="Chemotax_Me-accpt_rcpt"/>
</dbReference>
<evidence type="ECO:0000256" key="4">
    <source>
        <dbReference type="ARBA" id="ARBA00022519"/>
    </source>
</evidence>
<evidence type="ECO:0000259" key="12">
    <source>
        <dbReference type="PROSITE" id="PS50111"/>
    </source>
</evidence>
<dbReference type="Pfam" id="PF00015">
    <property type="entry name" value="MCPsignal"/>
    <property type="match status" value="1"/>
</dbReference>
<evidence type="ECO:0000256" key="10">
    <source>
        <dbReference type="PROSITE-ProRule" id="PRU00284"/>
    </source>
</evidence>
<keyword evidence="2" id="KW-1003">Cell membrane</keyword>
<dbReference type="InterPro" id="IPR004089">
    <property type="entry name" value="MCPsignal_dom"/>
</dbReference>
<feature type="domain" description="Methyl-accepting transducer" evidence="12">
    <location>
        <begin position="271"/>
        <end position="500"/>
    </location>
</feature>
<keyword evidence="5 11" id="KW-0812">Transmembrane</keyword>
<accession>A0ABV3WAS0</accession>
<keyword evidence="6 11" id="KW-1133">Transmembrane helix</keyword>
<evidence type="ECO:0000313" key="14">
    <source>
        <dbReference type="Proteomes" id="UP001558535"/>
    </source>
</evidence>
<sequence>MPTITVKSQLALIAGSMGISMLVIASSGLYGMGQTGEALRSVYEDRTVCIQQLAQVSNRLQDQLLALSRATLEPQTNEPTAAIARADKDRSELEAVWKDYMSSYLTPTEKQLADAFRSNYDMLETKGFAPLRAALAANQQEQASTVLHQAVDAAMPQAMTAMRSLRQLQVDVAKSEYEASRERFSLLRSLLIALAVAGVAIGTGVSIFMGRRLYRALGGEPTYAVEMVRTIADGNLTTTIRHNAADRHSLVASLESMRQQLSGVVTGIKSAAESISVAAGEIAQGNVDLSQRTEEQAASLEETAASMEELTSTVRMNTENALQASSLANTASSTAAQGGDVVERVVTTMHDISSSSSKVAEIITVIEGIAFQTNILALNAAVEAARAGEEGRGFAVVAGEVRTLAQRSATAAKEIKELIGASVQHVKAGSSLVADAGTTMNELVHSVQRVTQIMTEIATASNEQSNGIEQVNVAVSQMDEVTQQNAALVEQATAAAQAMAEQANSLRRAVAVFRVAQA</sequence>
<dbReference type="Proteomes" id="UP001558535">
    <property type="component" value="Unassembled WGS sequence"/>
</dbReference>
<dbReference type="Gene3D" id="1.10.287.950">
    <property type="entry name" value="Methyl-accepting chemotaxis protein"/>
    <property type="match status" value="1"/>
</dbReference>
<proteinExistence type="inferred from homology"/>
<keyword evidence="8 10" id="KW-0807">Transducer</keyword>
<feature type="transmembrane region" description="Helical" evidence="11">
    <location>
        <begin position="190"/>
        <end position="209"/>
    </location>
</feature>
<evidence type="ECO:0000256" key="1">
    <source>
        <dbReference type="ARBA" id="ARBA00004429"/>
    </source>
</evidence>
<name>A0ABV3WAS0_9BURK</name>
<evidence type="ECO:0000256" key="5">
    <source>
        <dbReference type="ARBA" id="ARBA00022692"/>
    </source>
</evidence>
<evidence type="ECO:0000256" key="7">
    <source>
        <dbReference type="ARBA" id="ARBA00023136"/>
    </source>
</evidence>
<dbReference type="PRINTS" id="PR00260">
    <property type="entry name" value="CHEMTRNSDUCR"/>
</dbReference>
<keyword evidence="3" id="KW-0488">Methylation</keyword>
<dbReference type="PANTHER" id="PTHR43531:SF14">
    <property type="entry name" value="METHYL-ACCEPTING CHEMOTAXIS PROTEIN I-RELATED"/>
    <property type="match status" value="1"/>
</dbReference>
<evidence type="ECO:0000256" key="8">
    <source>
        <dbReference type="ARBA" id="ARBA00023224"/>
    </source>
</evidence>
<evidence type="ECO:0000256" key="11">
    <source>
        <dbReference type="SAM" id="Phobius"/>
    </source>
</evidence>
<evidence type="ECO:0000256" key="9">
    <source>
        <dbReference type="ARBA" id="ARBA00029447"/>
    </source>
</evidence>
<dbReference type="InterPro" id="IPR003122">
    <property type="entry name" value="Tar_rcpt_lig-bd"/>
</dbReference>
<reference evidence="13 14" key="1">
    <citation type="submission" date="2024-07" db="EMBL/GenBank/DDBJ databases">
        <title>A survey of Mimosa microsymbionts across Brazilian biomes reveals a high diversity of Paraburkholderia nodulating endemic species, but also that Cupriavidus is common as a symbiont of widespread species.</title>
        <authorList>
            <person name="Rouws L."/>
            <person name="Barauna A."/>
            <person name="Beukes C."/>
            <person name="Rouws J.R.C."/>
            <person name="De Faria S.M."/>
            <person name="Gross E."/>
            <person name="Bueno Dos Reis Junior F."/>
            <person name="Simon M.F."/>
            <person name="Maluk M."/>
            <person name="Odee D.W."/>
            <person name="Kenicer G."/>
            <person name="Young J.P.W."/>
            <person name="Reis V.M."/>
            <person name="Zilli J."/>
            <person name="James E.K."/>
        </authorList>
    </citation>
    <scope>NUCLEOTIDE SEQUENCE [LARGE SCALE GENOMIC DNA]</scope>
    <source>
        <strain evidence="13 14">BR14375</strain>
    </source>
</reference>
<comment type="similarity">
    <text evidence="9">Belongs to the methyl-accepting chemotaxis (MCP) protein family.</text>
</comment>
<protein>
    <submittedName>
        <fullName evidence="13">Methyl-accepting chemotaxis protein</fullName>
    </submittedName>
</protein>
<dbReference type="PANTHER" id="PTHR43531">
    <property type="entry name" value="PROTEIN ICFG"/>
    <property type="match status" value="1"/>
</dbReference>